<proteinExistence type="predicted"/>
<evidence type="ECO:0000313" key="4">
    <source>
        <dbReference type="Proteomes" id="UP000185678"/>
    </source>
</evidence>
<dbReference type="EMBL" id="FTOA01000002">
    <property type="protein sequence ID" value="SIS48038.1"/>
    <property type="molecule type" value="Genomic_DNA"/>
</dbReference>
<dbReference type="OrthoDB" id="6433631at2"/>
<organism evidence="3 4">
    <name type="scientific">Insolitispirillum peregrinum</name>
    <dbReference type="NCBI Taxonomy" id="80876"/>
    <lineage>
        <taxon>Bacteria</taxon>
        <taxon>Pseudomonadati</taxon>
        <taxon>Pseudomonadota</taxon>
        <taxon>Alphaproteobacteria</taxon>
        <taxon>Rhodospirillales</taxon>
        <taxon>Novispirillaceae</taxon>
        <taxon>Insolitispirillum</taxon>
    </lineage>
</organism>
<dbReference type="Gene3D" id="3.10.450.160">
    <property type="entry name" value="inner membrane protein cigr"/>
    <property type="match status" value="1"/>
</dbReference>
<keyword evidence="2" id="KW-0732">Signal</keyword>
<dbReference type="STRING" id="80876.SAMN05421779_102195"/>
<dbReference type="AlphaFoldDB" id="A0A1N7JFF5"/>
<feature type="region of interest" description="Disordered" evidence="1">
    <location>
        <begin position="35"/>
        <end position="113"/>
    </location>
</feature>
<feature type="compositionally biased region" description="Basic and acidic residues" evidence="1">
    <location>
        <begin position="36"/>
        <end position="45"/>
    </location>
</feature>
<evidence type="ECO:0000256" key="1">
    <source>
        <dbReference type="SAM" id="MobiDB-lite"/>
    </source>
</evidence>
<sequence length="161" mass="16856">MSTRRLSSRRLAAAAIGSLVAGAVLLNSLSAFAQGRPDDRGDSHGQEQGQMRQDHGRGPEQGKSQNGPQGGSPFADNERSAISGYYGKLPPGQVKHGRIPPGHQVVRGGTLPVGYGAPLPPGLQKRLPPRPGYERVVVGSDVLLVEIASRVIVDILTGAVK</sequence>
<name>A0A1N7JFF5_9PROT</name>
<reference evidence="3 4" key="1">
    <citation type="submission" date="2017-01" db="EMBL/GenBank/DDBJ databases">
        <authorList>
            <person name="Mah S.A."/>
            <person name="Swanson W.J."/>
            <person name="Moy G.W."/>
            <person name="Vacquier V.D."/>
        </authorList>
    </citation>
    <scope>NUCLEOTIDE SEQUENCE [LARGE SCALE GENOMIC DNA]</scope>
    <source>
        <strain evidence="3 4">DSM 11589</strain>
    </source>
</reference>
<keyword evidence="4" id="KW-1185">Reference proteome</keyword>
<protein>
    <recommendedName>
        <fullName evidence="5">Nickel/cobalt transporter regulator</fullName>
    </recommendedName>
</protein>
<accession>A0A1N7JFF5</accession>
<evidence type="ECO:0008006" key="5">
    <source>
        <dbReference type="Google" id="ProtNLM"/>
    </source>
</evidence>
<gene>
    <name evidence="3" type="ORF">SAMN05421779_102195</name>
</gene>
<evidence type="ECO:0000313" key="3">
    <source>
        <dbReference type="EMBL" id="SIS48038.1"/>
    </source>
</evidence>
<evidence type="ECO:0000256" key="2">
    <source>
        <dbReference type="SAM" id="SignalP"/>
    </source>
</evidence>
<dbReference type="Proteomes" id="UP000185678">
    <property type="component" value="Unassembled WGS sequence"/>
</dbReference>
<feature type="chain" id="PRO_5012636624" description="Nickel/cobalt transporter regulator" evidence="2">
    <location>
        <begin position="34"/>
        <end position="161"/>
    </location>
</feature>
<dbReference type="RefSeq" id="WP_076399100.1">
    <property type="nucleotide sequence ID" value="NZ_FTOA01000002.1"/>
</dbReference>
<feature type="signal peptide" evidence="2">
    <location>
        <begin position="1"/>
        <end position="33"/>
    </location>
</feature>